<dbReference type="AlphaFoldDB" id="A0A137NW98"/>
<evidence type="ECO:0000313" key="4">
    <source>
        <dbReference type="EMBL" id="KXN67105.1"/>
    </source>
</evidence>
<reference evidence="4 5" key="1">
    <citation type="journal article" date="2015" name="Genome Biol. Evol.">
        <title>Phylogenomic analyses indicate that early fungi evolved digesting cell walls of algal ancestors of land plants.</title>
        <authorList>
            <person name="Chang Y."/>
            <person name="Wang S."/>
            <person name="Sekimoto S."/>
            <person name="Aerts A.L."/>
            <person name="Choi C."/>
            <person name="Clum A."/>
            <person name="LaButti K.M."/>
            <person name="Lindquist E.A."/>
            <person name="Yee Ngan C."/>
            <person name="Ohm R.A."/>
            <person name="Salamov A.A."/>
            <person name="Grigoriev I.V."/>
            <person name="Spatafora J.W."/>
            <person name="Berbee M.L."/>
        </authorList>
    </citation>
    <scope>NUCLEOTIDE SEQUENCE [LARGE SCALE GENOMIC DNA]</scope>
    <source>
        <strain evidence="4 5">NRRL 28638</strain>
    </source>
</reference>
<dbReference type="InterPro" id="IPR015915">
    <property type="entry name" value="Kelch-typ_b-propeller"/>
</dbReference>
<proteinExistence type="predicted"/>
<keyword evidence="3" id="KW-0732">Signal</keyword>
<protein>
    <recommendedName>
        <fullName evidence="6">Galactose oxidase</fullName>
    </recommendedName>
</protein>
<keyword evidence="2" id="KW-1133">Transmembrane helix</keyword>
<accession>A0A137NW98</accession>
<feature type="transmembrane region" description="Helical" evidence="2">
    <location>
        <begin position="410"/>
        <end position="434"/>
    </location>
</feature>
<feature type="region of interest" description="Disordered" evidence="1">
    <location>
        <begin position="383"/>
        <end position="403"/>
    </location>
</feature>
<evidence type="ECO:0000256" key="3">
    <source>
        <dbReference type="SAM" id="SignalP"/>
    </source>
</evidence>
<evidence type="ECO:0000256" key="1">
    <source>
        <dbReference type="SAM" id="MobiDB-lite"/>
    </source>
</evidence>
<dbReference type="EMBL" id="KQ964660">
    <property type="protein sequence ID" value="KXN67105.1"/>
    <property type="molecule type" value="Genomic_DNA"/>
</dbReference>
<evidence type="ECO:0000256" key="2">
    <source>
        <dbReference type="SAM" id="Phobius"/>
    </source>
</evidence>
<sequence length="516" mass="58459">MNFLIFFIFISYALGLTEYKTILTSAIHKNGKMYIYEPIDEKISGTGLYVYTLKDGLISDNKPNIVNITNGNWAYTPQFLNLPPGLPNGRSDQLWMISALYEEIMGEKEIEQKAWSGQILNDKELSFESSFIRKPDFENFPVGAFSLTITNVDNNPTLHVIGGLIYSKKLKNVLITNYHFKYEFNTEKWTDLSKNTKSILQPVAYHKVVQANNSLILVGGTTQYYATKGNFTHTVPSNSSTPLRITDIYKFDLSTEKWSLVNAKLNLKEEVYERGIADGQSLDIYNGKLISYMAIQNTESNNHVPKLATLDYKAEDWEWTWVDIKNEGGSDNTLVLYDHHTLIINDQLLLFHGNTNDNDSNNVYAIDLKNNKLQSFMNISGNYSQQTDSSSNPQTDSSSSQQPDSSLPKWAIILISVICVIVLILTLVGLWFYFRYRKLVKPNEKNDQTMQEIWAAFDTEAGGSNKAEVTLTSDNTASSSSQSNSICINNALMSYDYFKHEVDLQDMENTNAIAKI</sequence>
<evidence type="ECO:0008006" key="6">
    <source>
        <dbReference type="Google" id="ProtNLM"/>
    </source>
</evidence>
<keyword evidence="5" id="KW-1185">Reference proteome</keyword>
<name>A0A137NW98_CONC2</name>
<dbReference type="OrthoDB" id="432528at2759"/>
<keyword evidence="2" id="KW-0812">Transmembrane</keyword>
<organism evidence="4 5">
    <name type="scientific">Conidiobolus coronatus (strain ATCC 28846 / CBS 209.66 / NRRL 28638)</name>
    <name type="common">Delacroixia coronata</name>
    <dbReference type="NCBI Taxonomy" id="796925"/>
    <lineage>
        <taxon>Eukaryota</taxon>
        <taxon>Fungi</taxon>
        <taxon>Fungi incertae sedis</taxon>
        <taxon>Zoopagomycota</taxon>
        <taxon>Entomophthoromycotina</taxon>
        <taxon>Entomophthoromycetes</taxon>
        <taxon>Entomophthorales</taxon>
        <taxon>Ancylistaceae</taxon>
        <taxon>Conidiobolus</taxon>
    </lineage>
</organism>
<evidence type="ECO:0000313" key="5">
    <source>
        <dbReference type="Proteomes" id="UP000070444"/>
    </source>
</evidence>
<feature type="signal peptide" evidence="3">
    <location>
        <begin position="1"/>
        <end position="15"/>
    </location>
</feature>
<dbReference type="SUPFAM" id="SSF117281">
    <property type="entry name" value="Kelch motif"/>
    <property type="match status" value="1"/>
</dbReference>
<feature type="chain" id="PRO_5013198475" description="Galactose oxidase" evidence="3">
    <location>
        <begin position="16"/>
        <end position="516"/>
    </location>
</feature>
<feature type="compositionally biased region" description="Low complexity" evidence="1">
    <location>
        <begin position="384"/>
        <end position="403"/>
    </location>
</feature>
<keyword evidence="2" id="KW-0472">Membrane</keyword>
<dbReference type="Proteomes" id="UP000070444">
    <property type="component" value="Unassembled WGS sequence"/>
</dbReference>
<gene>
    <name evidence="4" type="ORF">CONCODRAFT_10903</name>
</gene>
<dbReference type="Gene3D" id="2.120.10.80">
    <property type="entry name" value="Kelch-type beta propeller"/>
    <property type="match status" value="1"/>
</dbReference>